<dbReference type="EMBL" id="CM047744">
    <property type="protein sequence ID" value="KAJ0028836.1"/>
    <property type="molecule type" value="Genomic_DNA"/>
</dbReference>
<dbReference type="Proteomes" id="UP001163603">
    <property type="component" value="Chromosome 9"/>
</dbReference>
<protein>
    <submittedName>
        <fullName evidence="1">Uncharacterized protein</fullName>
    </submittedName>
</protein>
<accession>A0ACC0Y366</accession>
<keyword evidence="2" id="KW-1185">Reference proteome</keyword>
<evidence type="ECO:0000313" key="1">
    <source>
        <dbReference type="EMBL" id="KAJ0028836.1"/>
    </source>
</evidence>
<name>A0ACC0Y366_9ROSI</name>
<gene>
    <name evidence="1" type="ORF">Pint_34995</name>
</gene>
<organism evidence="1 2">
    <name type="scientific">Pistacia integerrima</name>
    <dbReference type="NCBI Taxonomy" id="434235"/>
    <lineage>
        <taxon>Eukaryota</taxon>
        <taxon>Viridiplantae</taxon>
        <taxon>Streptophyta</taxon>
        <taxon>Embryophyta</taxon>
        <taxon>Tracheophyta</taxon>
        <taxon>Spermatophyta</taxon>
        <taxon>Magnoliopsida</taxon>
        <taxon>eudicotyledons</taxon>
        <taxon>Gunneridae</taxon>
        <taxon>Pentapetalae</taxon>
        <taxon>rosids</taxon>
        <taxon>malvids</taxon>
        <taxon>Sapindales</taxon>
        <taxon>Anacardiaceae</taxon>
        <taxon>Pistacia</taxon>
    </lineage>
</organism>
<evidence type="ECO:0000313" key="2">
    <source>
        <dbReference type="Proteomes" id="UP001163603"/>
    </source>
</evidence>
<proteinExistence type="predicted"/>
<comment type="caution">
    <text evidence="1">The sequence shown here is derived from an EMBL/GenBank/DDBJ whole genome shotgun (WGS) entry which is preliminary data.</text>
</comment>
<reference evidence="2" key="1">
    <citation type="journal article" date="2023" name="G3 (Bethesda)">
        <title>Genome assembly and association tests identify interacting loci associated with vigor, precocity, and sex in interspecific pistachio rootstocks.</title>
        <authorList>
            <person name="Palmer W."/>
            <person name="Jacygrad E."/>
            <person name="Sagayaradj S."/>
            <person name="Cavanaugh K."/>
            <person name="Han R."/>
            <person name="Bertier L."/>
            <person name="Beede B."/>
            <person name="Kafkas S."/>
            <person name="Golino D."/>
            <person name="Preece J."/>
            <person name="Michelmore R."/>
        </authorList>
    </citation>
    <scope>NUCLEOTIDE SEQUENCE [LARGE SCALE GENOMIC DNA]</scope>
</reference>
<sequence>MAHFAYTSPPIANPFSIISPQFCAHPCPVELAIDKKLKTITDGKFVVQDMNLMKDGKFSGDIVEGSRNLIFSVKRSSMLQSITKPKLNVFLANNTEDNVCDFKVRGNWLERSSVIYAGDSSTVVAQLHMKQIAQNLLNGKQIFMVTVNPNVDYAFIVSLIMILDAIYSAVSNEDEDDDDVMIMYSSI</sequence>